<organism evidence="1 2">
    <name type="scientific">Racocetra persica</name>
    <dbReference type="NCBI Taxonomy" id="160502"/>
    <lineage>
        <taxon>Eukaryota</taxon>
        <taxon>Fungi</taxon>
        <taxon>Fungi incertae sedis</taxon>
        <taxon>Mucoromycota</taxon>
        <taxon>Glomeromycotina</taxon>
        <taxon>Glomeromycetes</taxon>
        <taxon>Diversisporales</taxon>
        <taxon>Gigasporaceae</taxon>
        <taxon>Racocetra</taxon>
    </lineage>
</organism>
<evidence type="ECO:0000313" key="2">
    <source>
        <dbReference type="Proteomes" id="UP000789920"/>
    </source>
</evidence>
<accession>A0ACA9NS38</accession>
<name>A0ACA9NS38_9GLOM</name>
<dbReference type="Proteomes" id="UP000789920">
    <property type="component" value="Unassembled WGS sequence"/>
</dbReference>
<comment type="caution">
    <text evidence="1">The sequence shown here is derived from an EMBL/GenBank/DDBJ whole genome shotgun (WGS) entry which is preliminary data.</text>
</comment>
<evidence type="ECO:0000313" key="1">
    <source>
        <dbReference type="EMBL" id="CAG8667227.1"/>
    </source>
</evidence>
<sequence length="45" mass="5744">MEKRLKVSYKYTIMILFFDPRFKLLKFIDENERLEIIEDLRQEYQ</sequence>
<keyword evidence="2" id="KW-1185">Reference proteome</keyword>
<proteinExistence type="predicted"/>
<protein>
    <submittedName>
        <fullName evidence="1">34121_t:CDS:1</fullName>
    </submittedName>
</protein>
<reference evidence="1" key="1">
    <citation type="submission" date="2021-06" db="EMBL/GenBank/DDBJ databases">
        <authorList>
            <person name="Kallberg Y."/>
            <person name="Tangrot J."/>
            <person name="Rosling A."/>
        </authorList>
    </citation>
    <scope>NUCLEOTIDE SEQUENCE</scope>
    <source>
        <strain evidence="1">MA461A</strain>
    </source>
</reference>
<gene>
    <name evidence="1" type="ORF">RPERSI_LOCUS8523</name>
</gene>
<dbReference type="EMBL" id="CAJVQC010015450">
    <property type="protein sequence ID" value="CAG8667227.1"/>
    <property type="molecule type" value="Genomic_DNA"/>
</dbReference>